<dbReference type="Pfam" id="PF05002">
    <property type="entry name" value="SGS"/>
    <property type="match status" value="1"/>
</dbReference>
<dbReference type="AlphaFoldDB" id="A0A9P8NT95"/>
<evidence type="ECO:0000256" key="1">
    <source>
        <dbReference type="ARBA" id="ARBA00008509"/>
    </source>
</evidence>
<accession>A0A9P8NT95</accession>
<reference evidence="4" key="2">
    <citation type="submission" date="2021-01" db="EMBL/GenBank/DDBJ databases">
        <authorList>
            <person name="Schikora-Tamarit M.A."/>
        </authorList>
    </citation>
    <scope>NUCLEOTIDE SEQUENCE</scope>
    <source>
        <strain evidence="4">NCAIM Y.01608</strain>
    </source>
</reference>
<gene>
    <name evidence="4" type="ORF">OGATHE_006403</name>
</gene>
<dbReference type="SMART" id="SM00028">
    <property type="entry name" value="TPR"/>
    <property type="match status" value="3"/>
</dbReference>
<dbReference type="InterPro" id="IPR019734">
    <property type="entry name" value="TPR_rpt"/>
</dbReference>
<evidence type="ECO:0000313" key="5">
    <source>
        <dbReference type="Proteomes" id="UP000788993"/>
    </source>
</evidence>
<dbReference type="SUPFAM" id="SSF49764">
    <property type="entry name" value="HSP20-like chaperones"/>
    <property type="match status" value="1"/>
</dbReference>
<name>A0A9P8NT95_9ASCO</name>
<comment type="caution">
    <text evidence="4">The sequence shown here is derived from an EMBL/GenBank/DDBJ whole genome shotgun (WGS) entry which is preliminary data.</text>
</comment>
<feature type="domain" description="SGS" evidence="2">
    <location>
        <begin position="258"/>
        <end position="341"/>
    </location>
</feature>
<dbReference type="InterPro" id="IPR008978">
    <property type="entry name" value="HSP20-like_chaperone"/>
</dbReference>
<dbReference type="Pfam" id="PF04969">
    <property type="entry name" value="CS"/>
    <property type="match status" value="1"/>
</dbReference>
<dbReference type="PANTHER" id="PTHR45862">
    <property type="entry name" value="PROTEIN SGT1 HOMOLOG"/>
    <property type="match status" value="1"/>
</dbReference>
<dbReference type="EMBL" id="JAEUBD010001571">
    <property type="protein sequence ID" value="KAH3658679.1"/>
    <property type="molecule type" value="Genomic_DNA"/>
</dbReference>
<dbReference type="CDD" id="cd06466">
    <property type="entry name" value="p23_CS_SGT1_like"/>
    <property type="match status" value="1"/>
</dbReference>
<proteinExistence type="inferred from homology"/>
<dbReference type="PROSITE" id="PS51048">
    <property type="entry name" value="SGS"/>
    <property type="match status" value="1"/>
</dbReference>
<dbReference type="Proteomes" id="UP000788993">
    <property type="component" value="Unassembled WGS sequence"/>
</dbReference>
<keyword evidence="5" id="KW-1185">Reference proteome</keyword>
<evidence type="ECO:0000313" key="4">
    <source>
        <dbReference type="EMBL" id="KAH3658679.1"/>
    </source>
</evidence>
<dbReference type="Gene3D" id="2.60.40.790">
    <property type="match status" value="1"/>
</dbReference>
<dbReference type="SUPFAM" id="SSF48452">
    <property type="entry name" value="TPR-like"/>
    <property type="match status" value="1"/>
</dbReference>
<protein>
    <submittedName>
        <fullName evidence="4">Uncharacterized protein</fullName>
    </submittedName>
</protein>
<dbReference type="OrthoDB" id="1898560at2759"/>
<dbReference type="PROSITE" id="PS51203">
    <property type="entry name" value="CS"/>
    <property type="match status" value="1"/>
</dbReference>
<dbReference type="InterPro" id="IPR007699">
    <property type="entry name" value="SGS_dom"/>
</dbReference>
<comment type="similarity">
    <text evidence="1">Belongs to the SGT1 family.</text>
</comment>
<feature type="domain" description="CS" evidence="3">
    <location>
        <begin position="150"/>
        <end position="240"/>
    </location>
</feature>
<evidence type="ECO:0000259" key="2">
    <source>
        <dbReference type="PROSITE" id="PS51048"/>
    </source>
</evidence>
<dbReference type="InterPro" id="IPR011990">
    <property type="entry name" value="TPR-like_helical_dom_sf"/>
</dbReference>
<reference evidence="4" key="1">
    <citation type="journal article" date="2021" name="Open Biol.">
        <title>Shared evolutionary footprints suggest mitochondrial oxidative damage underlies multiple complex I losses in fungi.</title>
        <authorList>
            <person name="Schikora-Tamarit M.A."/>
            <person name="Marcet-Houben M."/>
            <person name="Nosek J."/>
            <person name="Gabaldon T."/>
        </authorList>
    </citation>
    <scope>NUCLEOTIDE SEQUENCE</scope>
    <source>
        <strain evidence="4">NCAIM Y.01608</strain>
    </source>
</reference>
<dbReference type="GO" id="GO:0051087">
    <property type="term" value="F:protein-folding chaperone binding"/>
    <property type="evidence" value="ECO:0007669"/>
    <property type="project" value="InterPro"/>
</dbReference>
<dbReference type="InterPro" id="IPR007052">
    <property type="entry name" value="CS_dom"/>
</dbReference>
<dbReference type="InterPro" id="IPR044563">
    <property type="entry name" value="Sgt1-like"/>
</dbReference>
<dbReference type="Gene3D" id="1.25.40.10">
    <property type="entry name" value="Tetratricopeptide repeat domain"/>
    <property type="match status" value="1"/>
</dbReference>
<sequence length="341" mass="38713">MPIGTQIKEGELAYEKDDLATALLKANSALQENPNSFKALLLRSRIYLRSKKHDLAFEDANKLVQIAQNSGKREELALSYKQKAIVLYRRKRFQEAMENICKAHNLNDKDAESLMFKSMIEKKLQAGEKISSESPASSEEQPLLAQQISKQKPKVDWYDSKDMVNVSIYVKNIPPTTLKVDFQDTSVNVSFKTSQNTDFNYCLDPLYGSIVPSKSSFKVFGTKLELYLVKETEETWKSLEKVESDTIAPQETSLSTLGYPSSSTKRINWSEFKVDDGEEDSSQDPDAFFKKLYEGADEDTKRAMMKSYLESNGTSLSTDWKEVSQKKVEIAPPDGVDLKKW</sequence>
<evidence type="ECO:0000259" key="3">
    <source>
        <dbReference type="PROSITE" id="PS51203"/>
    </source>
</evidence>
<organism evidence="4 5">
    <name type="scientific">Ogataea polymorpha</name>
    <dbReference type="NCBI Taxonomy" id="460523"/>
    <lineage>
        <taxon>Eukaryota</taxon>
        <taxon>Fungi</taxon>
        <taxon>Dikarya</taxon>
        <taxon>Ascomycota</taxon>
        <taxon>Saccharomycotina</taxon>
        <taxon>Pichiomycetes</taxon>
        <taxon>Pichiales</taxon>
        <taxon>Pichiaceae</taxon>
        <taxon>Ogataea</taxon>
    </lineage>
</organism>